<evidence type="ECO:0000313" key="1">
    <source>
        <dbReference type="EMBL" id="MDE1359063.1"/>
    </source>
</evidence>
<dbReference type="EMBL" id="JAKNAP010000130">
    <property type="protein sequence ID" value="MDE1359063.1"/>
    <property type="molecule type" value="Genomic_DNA"/>
</dbReference>
<dbReference type="AlphaFoldDB" id="A0A9X4FJS9"/>
<dbReference type="RefSeq" id="WP_176312643.1">
    <property type="nucleotide sequence ID" value="NZ_JAKNAP010000130.1"/>
</dbReference>
<evidence type="ECO:0000313" key="2">
    <source>
        <dbReference type="Proteomes" id="UP001140973"/>
    </source>
</evidence>
<sequence>MSLKEIMKLRMTITRRTIIHSSTLEVSSTPDSEADDNVITLADYASGEEVFSVEEWREKLELQLKEAELSFHYKDS</sequence>
<gene>
    <name evidence="1" type="ORF">L9W73_17455</name>
</gene>
<organism evidence="1 2">
    <name type="scientific">Vibrio aestuarianus</name>
    <dbReference type="NCBI Taxonomy" id="28171"/>
    <lineage>
        <taxon>Bacteria</taxon>
        <taxon>Pseudomonadati</taxon>
        <taxon>Pseudomonadota</taxon>
        <taxon>Gammaproteobacteria</taxon>
        <taxon>Vibrionales</taxon>
        <taxon>Vibrionaceae</taxon>
        <taxon>Vibrio</taxon>
    </lineage>
</organism>
<reference evidence="1" key="1">
    <citation type="submission" date="2022-02" db="EMBL/GenBank/DDBJ databases">
        <title>Emergence and expansion in Europe of a Vibrio aestuarianus clonal complex pathogenic for oysters.</title>
        <authorList>
            <person name="Mesnil A."/>
            <person name="Travers M.-A."/>
        </authorList>
    </citation>
    <scope>NUCLEOTIDE SEQUENCE</scope>
    <source>
        <strain evidence="1">151-ITT-15-cp-1</strain>
    </source>
</reference>
<comment type="caution">
    <text evidence="1">The sequence shown here is derived from an EMBL/GenBank/DDBJ whole genome shotgun (WGS) entry which is preliminary data.</text>
</comment>
<dbReference type="Proteomes" id="UP001140973">
    <property type="component" value="Unassembled WGS sequence"/>
</dbReference>
<protein>
    <submittedName>
        <fullName evidence="1">Uncharacterized protein</fullName>
    </submittedName>
</protein>
<name>A0A9X4FJS9_9VIBR</name>
<proteinExistence type="predicted"/>
<accession>A0A9X4FJS9</accession>